<feature type="region of interest" description="Disordered" evidence="1">
    <location>
        <begin position="519"/>
        <end position="554"/>
    </location>
</feature>
<feature type="region of interest" description="Disordered" evidence="1">
    <location>
        <begin position="230"/>
        <end position="302"/>
    </location>
</feature>
<dbReference type="AlphaFoldDB" id="A0A8J7PDG4"/>
<accession>A0A8J7PDG4</accession>
<feature type="compositionally biased region" description="Basic and acidic residues" evidence="1">
    <location>
        <begin position="493"/>
        <end position="503"/>
    </location>
</feature>
<dbReference type="PANTHER" id="PTHR16322:SF0">
    <property type="entry name" value="PHOSPHOPROTEIN ASSOCIATED WITH GLYCOSPHINGOLIPID-ENRICHED MICRODOMAINS 1"/>
    <property type="match status" value="1"/>
</dbReference>
<dbReference type="GO" id="GO:0045121">
    <property type="term" value="C:membrane raft"/>
    <property type="evidence" value="ECO:0007669"/>
    <property type="project" value="InterPro"/>
</dbReference>
<feature type="compositionally biased region" description="Basic and acidic residues" evidence="1">
    <location>
        <begin position="16"/>
        <end position="26"/>
    </location>
</feature>
<feature type="region of interest" description="Disordered" evidence="1">
    <location>
        <begin position="324"/>
        <end position="452"/>
    </location>
</feature>
<evidence type="ECO:0000256" key="1">
    <source>
        <dbReference type="SAM" id="MobiDB-lite"/>
    </source>
</evidence>
<dbReference type="PANTHER" id="PTHR16322">
    <property type="entry name" value="PHOSPHOPROTEIN ASSOCIATED WITH GLYCOSPHINGOLIPID-ENRICHED MICRODOMAINS 1"/>
    <property type="match status" value="1"/>
</dbReference>
<feature type="region of interest" description="Disordered" evidence="1">
    <location>
        <begin position="493"/>
        <end position="512"/>
    </location>
</feature>
<feature type="compositionally biased region" description="Polar residues" evidence="1">
    <location>
        <begin position="358"/>
        <end position="367"/>
    </location>
</feature>
<dbReference type="GO" id="GO:0050868">
    <property type="term" value="P:negative regulation of T cell activation"/>
    <property type="evidence" value="ECO:0007669"/>
    <property type="project" value="InterPro"/>
</dbReference>
<keyword evidence="3" id="KW-1185">Reference proteome</keyword>
<evidence type="ECO:0000313" key="3">
    <source>
        <dbReference type="Proteomes" id="UP000736164"/>
    </source>
</evidence>
<dbReference type="GO" id="GO:0005886">
    <property type="term" value="C:plasma membrane"/>
    <property type="evidence" value="ECO:0007669"/>
    <property type="project" value="InterPro"/>
</dbReference>
<proteinExistence type="predicted"/>
<sequence>MTRKSTLRNSGGVESRYNEARSEGKSMSRRLLSTKPPCTSNRSLPLLRTAPKPPRLLPEPVLHHPRVRTGLPSEHVLHWAERMKIPLSTRGTERERRPGKALRWEERFPFPWSRTPRDSEDLKGGQILYQSGDRPLKNTYSRPPSTDVCTPQQAFPRSLMAPLLSDVVLPGSGVTSGEHAAVAGALMAASASLLLSLLVFLCASCQGEKKNSKSNGDHENLINGVSERETLRQSAGSHEHIISRSCSQNGPLTSGTVLSDNSGDTSPQPSEEMLSSQEEVQDSQGKSSKGHQDRELPSIPPDSALKCALDAASAAVDSPYEVVKESTSQDANIEDSLYETVKEIKGQDPVPHNCPAPAQSQAETAPTQRDESSGGVSDSPAAEYASIDFKKKSRRSVNAEPPSSQTEPGDDTAPPLPDKALDEHESRAQPGAEGTGHDDGEPEKISAMYSSVVKPSIKLKDQDCSCPGGTNSLGSSAVPSDLYASVNDVYQEHTPEVPPKSEEMVAENTDPGYETIRILTKGDGRTGPESETEQSPGVQEPDYESVGDLECSRL</sequence>
<feature type="compositionally biased region" description="Basic and acidic residues" evidence="1">
    <location>
        <begin position="435"/>
        <end position="444"/>
    </location>
</feature>
<feature type="compositionally biased region" description="Polar residues" evidence="1">
    <location>
        <begin position="244"/>
        <end position="287"/>
    </location>
</feature>
<gene>
    <name evidence="2" type="primary">Pag1</name>
    <name evidence="2" type="ORF">GTO95_0004337</name>
</gene>
<feature type="non-terminal residue" evidence="2">
    <location>
        <position position="1"/>
    </location>
</feature>
<dbReference type="InterPro" id="IPR032748">
    <property type="entry name" value="PAG"/>
</dbReference>
<dbReference type="Proteomes" id="UP000736164">
    <property type="component" value="Unassembled WGS sequence"/>
</dbReference>
<organism evidence="2 3">
    <name type="scientific">Atractosteus spatula</name>
    <name type="common">Alligator gar</name>
    <name type="synonym">Lepisosteus spatula</name>
    <dbReference type="NCBI Taxonomy" id="7917"/>
    <lineage>
        <taxon>Eukaryota</taxon>
        <taxon>Metazoa</taxon>
        <taxon>Chordata</taxon>
        <taxon>Craniata</taxon>
        <taxon>Vertebrata</taxon>
        <taxon>Euteleostomi</taxon>
        <taxon>Actinopterygii</taxon>
        <taxon>Neopterygii</taxon>
        <taxon>Holostei</taxon>
        <taxon>Semionotiformes</taxon>
        <taxon>Lepisosteidae</taxon>
        <taxon>Atractosteus</taxon>
    </lineage>
</organism>
<dbReference type="Pfam" id="PF15347">
    <property type="entry name" value="PAG"/>
    <property type="match status" value="1"/>
</dbReference>
<feature type="region of interest" description="Disordered" evidence="1">
    <location>
        <begin position="1"/>
        <end position="60"/>
    </location>
</feature>
<name>A0A8J7PDG4_ATRSP</name>
<comment type="caution">
    <text evidence="2">The sequence shown here is derived from an EMBL/GenBank/DDBJ whole genome shotgun (WGS) entry which is preliminary data.</text>
</comment>
<protein>
    <submittedName>
        <fullName evidence="2">PHAG1 protein</fullName>
    </submittedName>
</protein>
<dbReference type="EMBL" id="JAAWVO010078054">
    <property type="protein sequence ID" value="MBN3325918.1"/>
    <property type="molecule type" value="Genomic_DNA"/>
</dbReference>
<evidence type="ECO:0000313" key="2">
    <source>
        <dbReference type="EMBL" id="MBN3325918.1"/>
    </source>
</evidence>
<feature type="compositionally biased region" description="Basic and acidic residues" evidence="1">
    <location>
        <begin position="230"/>
        <end position="242"/>
    </location>
</feature>
<reference evidence="2" key="1">
    <citation type="journal article" date="2021" name="Cell">
        <title>Tracing the genetic footprints of vertebrate landing in non-teleost ray-finned fishes.</title>
        <authorList>
            <person name="Bi X."/>
            <person name="Wang K."/>
            <person name="Yang L."/>
            <person name="Pan H."/>
            <person name="Jiang H."/>
            <person name="Wei Q."/>
            <person name="Fang M."/>
            <person name="Yu H."/>
            <person name="Zhu C."/>
            <person name="Cai Y."/>
            <person name="He Y."/>
            <person name="Gan X."/>
            <person name="Zeng H."/>
            <person name="Yu D."/>
            <person name="Zhu Y."/>
            <person name="Jiang H."/>
            <person name="Qiu Q."/>
            <person name="Yang H."/>
            <person name="Zhang Y.E."/>
            <person name="Wang W."/>
            <person name="Zhu M."/>
            <person name="He S."/>
            <person name="Zhang G."/>
        </authorList>
    </citation>
    <scope>NUCLEOTIDE SEQUENCE</scope>
    <source>
        <strain evidence="2">Allg_001</strain>
    </source>
</reference>
<dbReference type="GO" id="GO:0035556">
    <property type="term" value="P:intracellular signal transduction"/>
    <property type="evidence" value="ECO:0007669"/>
    <property type="project" value="InterPro"/>
</dbReference>
<feature type="non-terminal residue" evidence="2">
    <location>
        <position position="554"/>
    </location>
</feature>